<sequence length="100" mass="11142">MISPSRNEPKNAVQSKCNVMILIKEHNFPLTRSARARHAGTRAEAPHHSTLLAGVVKWFCPVFLSAAFDLSFSAQPEVSEMKISEKCFSGFVARCAKQFF</sequence>
<dbReference type="EMBL" id="BGZK01000381">
    <property type="protein sequence ID" value="GBP40465.1"/>
    <property type="molecule type" value="Genomic_DNA"/>
</dbReference>
<name>A0A4C1VRM8_EUMVA</name>
<proteinExistence type="predicted"/>
<dbReference type="Proteomes" id="UP000299102">
    <property type="component" value="Unassembled WGS sequence"/>
</dbReference>
<comment type="caution">
    <text evidence="1">The sequence shown here is derived from an EMBL/GenBank/DDBJ whole genome shotgun (WGS) entry which is preliminary data.</text>
</comment>
<protein>
    <submittedName>
        <fullName evidence="1">Uncharacterized protein</fullName>
    </submittedName>
</protein>
<organism evidence="1 2">
    <name type="scientific">Eumeta variegata</name>
    <name type="common">Bagworm moth</name>
    <name type="synonym">Eumeta japonica</name>
    <dbReference type="NCBI Taxonomy" id="151549"/>
    <lineage>
        <taxon>Eukaryota</taxon>
        <taxon>Metazoa</taxon>
        <taxon>Ecdysozoa</taxon>
        <taxon>Arthropoda</taxon>
        <taxon>Hexapoda</taxon>
        <taxon>Insecta</taxon>
        <taxon>Pterygota</taxon>
        <taxon>Neoptera</taxon>
        <taxon>Endopterygota</taxon>
        <taxon>Lepidoptera</taxon>
        <taxon>Glossata</taxon>
        <taxon>Ditrysia</taxon>
        <taxon>Tineoidea</taxon>
        <taxon>Psychidae</taxon>
        <taxon>Oiketicinae</taxon>
        <taxon>Eumeta</taxon>
    </lineage>
</organism>
<dbReference type="AlphaFoldDB" id="A0A4C1VRM8"/>
<evidence type="ECO:0000313" key="2">
    <source>
        <dbReference type="Proteomes" id="UP000299102"/>
    </source>
</evidence>
<accession>A0A4C1VRM8</accession>
<gene>
    <name evidence="1" type="ORF">EVAR_25318_1</name>
</gene>
<evidence type="ECO:0000313" key="1">
    <source>
        <dbReference type="EMBL" id="GBP40465.1"/>
    </source>
</evidence>
<reference evidence="1 2" key="1">
    <citation type="journal article" date="2019" name="Commun. Biol.">
        <title>The bagworm genome reveals a unique fibroin gene that provides high tensile strength.</title>
        <authorList>
            <person name="Kono N."/>
            <person name="Nakamura H."/>
            <person name="Ohtoshi R."/>
            <person name="Tomita M."/>
            <person name="Numata K."/>
            <person name="Arakawa K."/>
        </authorList>
    </citation>
    <scope>NUCLEOTIDE SEQUENCE [LARGE SCALE GENOMIC DNA]</scope>
</reference>
<keyword evidence="2" id="KW-1185">Reference proteome</keyword>